<dbReference type="Gene3D" id="3.40.50.1110">
    <property type="entry name" value="SGNH hydrolase"/>
    <property type="match status" value="1"/>
</dbReference>
<evidence type="ECO:0000313" key="3">
    <source>
        <dbReference type="Proteomes" id="UP001163046"/>
    </source>
</evidence>
<gene>
    <name evidence="2" type="ORF">OS493_005759</name>
</gene>
<dbReference type="Proteomes" id="UP001163046">
    <property type="component" value="Unassembled WGS sequence"/>
</dbReference>
<sequence>MYQPSWMFFIIISQAACLSIPSWFDKNPLNINWRDRLFNRNLSVTEESIDKAIYNYGQGSFRVRKILHKILTGEGVEMFVIGGSNSAGGGIPDHRQLYHQLFRQWWNHVILPYTGSKLTIENVSLGGTGSDFFSLCLQNYLTKSKEPDLVLIELSVNDYGYLYGRAAQPMEQLTRRVLSFSSKPLVIYVTLVDLIEKVKWWKRILNPRCFNLEDLGQHEIARYYNITVLSWRDVVCPMDENISKRRIEIKPGMLNEDHIHIGEKGHAQIALLLTRFFQKELRRVFRYPWKSEKRTVESNDIIAPLFVKFSTQTLISKPLCWSLISTNWRMSGKTQSLQVKVLIRKGFYEITPQNTYAKMTRTGADRNDSFGGWQSIKGGSFIEFSFTVPEMAGKTKKWSVGLVLRHLQSGSIKVWLGENRRNPLTITVNNYGRILLQTRIYFLGMRITSGNHKMRVKTEGGKGFDVLLSGIVLGPAGVKDIKEYKPTNTLQKVWSLEDYKMLRLADYTYEST</sequence>
<dbReference type="SUPFAM" id="SSF52266">
    <property type="entry name" value="SGNH hydrolase"/>
    <property type="match status" value="1"/>
</dbReference>
<reference evidence="2" key="1">
    <citation type="submission" date="2023-01" db="EMBL/GenBank/DDBJ databases">
        <title>Genome assembly of the deep-sea coral Lophelia pertusa.</title>
        <authorList>
            <person name="Herrera S."/>
            <person name="Cordes E."/>
        </authorList>
    </citation>
    <scope>NUCLEOTIDE SEQUENCE</scope>
    <source>
        <strain evidence="2">USNM1676648</strain>
        <tissue evidence="2">Polyp</tissue>
    </source>
</reference>
<feature type="chain" id="PRO_5040763755" description="SGNH hydrolase-type esterase domain-containing protein" evidence="1">
    <location>
        <begin position="18"/>
        <end position="512"/>
    </location>
</feature>
<dbReference type="EMBL" id="MU827779">
    <property type="protein sequence ID" value="KAJ7339365.1"/>
    <property type="molecule type" value="Genomic_DNA"/>
</dbReference>
<dbReference type="InterPro" id="IPR036514">
    <property type="entry name" value="SGNH_hydro_sf"/>
</dbReference>
<evidence type="ECO:0008006" key="4">
    <source>
        <dbReference type="Google" id="ProtNLM"/>
    </source>
</evidence>
<dbReference type="AlphaFoldDB" id="A0A9W9YFB4"/>
<dbReference type="PANTHER" id="PTHR34407">
    <property type="entry name" value="EXPRESSED PROTEIN"/>
    <property type="match status" value="1"/>
</dbReference>
<dbReference type="OrthoDB" id="5949918at2759"/>
<comment type="caution">
    <text evidence="2">The sequence shown here is derived from an EMBL/GenBank/DDBJ whole genome shotgun (WGS) entry which is preliminary data.</text>
</comment>
<accession>A0A9W9YFB4</accession>
<evidence type="ECO:0000256" key="1">
    <source>
        <dbReference type="SAM" id="SignalP"/>
    </source>
</evidence>
<proteinExistence type="predicted"/>
<dbReference type="CDD" id="cd00229">
    <property type="entry name" value="SGNH_hydrolase"/>
    <property type="match status" value="1"/>
</dbReference>
<keyword evidence="1" id="KW-0732">Signal</keyword>
<protein>
    <recommendedName>
        <fullName evidence="4">SGNH hydrolase-type esterase domain-containing protein</fullName>
    </recommendedName>
</protein>
<evidence type="ECO:0000313" key="2">
    <source>
        <dbReference type="EMBL" id="KAJ7339365.1"/>
    </source>
</evidence>
<keyword evidence="3" id="KW-1185">Reference proteome</keyword>
<name>A0A9W9YFB4_9CNID</name>
<organism evidence="2 3">
    <name type="scientific">Desmophyllum pertusum</name>
    <dbReference type="NCBI Taxonomy" id="174260"/>
    <lineage>
        <taxon>Eukaryota</taxon>
        <taxon>Metazoa</taxon>
        <taxon>Cnidaria</taxon>
        <taxon>Anthozoa</taxon>
        <taxon>Hexacorallia</taxon>
        <taxon>Scleractinia</taxon>
        <taxon>Caryophylliina</taxon>
        <taxon>Caryophylliidae</taxon>
        <taxon>Desmophyllum</taxon>
    </lineage>
</organism>
<dbReference type="PANTHER" id="PTHR34407:SF1">
    <property type="entry name" value="SGNH HYDROLASE-TYPE ESTERASE DOMAIN-CONTAINING PROTEIN"/>
    <property type="match status" value="1"/>
</dbReference>
<feature type="signal peptide" evidence="1">
    <location>
        <begin position="1"/>
        <end position="17"/>
    </location>
</feature>